<evidence type="ECO:0000313" key="3">
    <source>
        <dbReference type="Proteomes" id="UP000318590"/>
    </source>
</evidence>
<protein>
    <recommendedName>
        <fullName evidence="4">Lipoprotein</fullName>
    </recommendedName>
</protein>
<dbReference type="RefSeq" id="WP_142835436.1">
    <property type="nucleotide sequence ID" value="NZ_VFSV01000028.1"/>
</dbReference>
<evidence type="ECO:0008006" key="4">
    <source>
        <dbReference type="Google" id="ProtNLM"/>
    </source>
</evidence>
<gene>
    <name evidence="2" type="ORF">FEV53_13950</name>
</gene>
<reference evidence="2 3" key="1">
    <citation type="submission" date="2019-06" db="EMBL/GenBank/DDBJ databases">
        <title>Paenimaribius caenipelagi gen. nov., sp. nov., isolated from a tidal flat.</title>
        <authorList>
            <person name="Yoon J.-H."/>
        </authorList>
    </citation>
    <scope>NUCLEOTIDE SEQUENCE [LARGE SCALE GENOMIC DNA]</scope>
    <source>
        <strain evidence="2 3">JBTF-M29</strain>
    </source>
</reference>
<dbReference type="EMBL" id="VFSV01000028">
    <property type="protein sequence ID" value="TRD16604.1"/>
    <property type="molecule type" value="Genomic_DNA"/>
</dbReference>
<keyword evidence="3" id="KW-1185">Reference proteome</keyword>
<evidence type="ECO:0000313" key="2">
    <source>
        <dbReference type="EMBL" id="TRD16604.1"/>
    </source>
</evidence>
<name>A0A547PRF8_9RHOB</name>
<feature type="chain" id="PRO_5022150969" description="Lipoprotein" evidence="1">
    <location>
        <begin position="20"/>
        <end position="61"/>
    </location>
</feature>
<organism evidence="2 3">
    <name type="scientific">Palleronia caenipelagi</name>
    <dbReference type="NCBI Taxonomy" id="2489174"/>
    <lineage>
        <taxon>Bacteria</taxon>
        <taxon>Pseudomonadati</taxon>
        <taxon>Pseudomonadota</taxon>
        <taxon>Alphaproteobacteria</taxon>
        <taxon>Rhodobacterales</taxon>
        <taxon>Roseobacteraceae</taxon>
        <taxon>Palleronia</taxon>
    </lineage>
</organism>
<accession>A0A547PRF8</accession>
<sequence length="61" mass="6271">MKSSALGLSAVLLTATLLAGCATTPEDTNTVYAAEPGYAPDDPCKGVVPEMCPRPGIDYVQ</sequence>
<dbReference type="Proteomes" id="UP000318590">
    <property type="component" value="Unassembled WGS sequence"/>
</dbReference>
<dbReference type="AlphaFoldDB" id="A0A547PRF8"/>
<comment type="caution">
    <text evidence="2">The sequence shown here is derived from an EMBL/GenBank/DDBJ whole genome shotgun (WGS) entry which is preliminary data.</text>
</comment>
<feature type="signal peptide" evidence="1">
    <location>
        <begin position="1"/>
        <end position="19"/>
    </location>
</feature>
<keyword evidence="1" id="KW-0732">Signal</keyword>
<proteinExistence type="predicted"/>
<dbReference type="PROSITE" id="PS51257">
    <property type="entry name" value="PROKAR_LIPOPROTEIN"/>
    <property type="match status" value="1"/>
</dbReference>
<evidence type="ECO:0000256" key="1">
    <source>
        <dbReference type="SAM" id="SignalP"/>
    </source>
</evidence>